<keyword evidence="7" id="KW-0175">Coiled coil</keyword>
<keyword evidence="5" id="KW-0804">Transcription</keyword>
<dbReference type="SUPFAM" id="SSF47459">
    <property type="entry name" value="HLH, helix-loop-helix DNA-binding domain"/>
    <property type="match status" value="1"/>
</dbReference>
<dbReference type="InterPro" id="IPR045843">
    <property type="entry name" value="IND-like"/>
</dbReference>
<dbReference type="OrthoDB" id="2019494at2759"/>
<keyword evidence="11" id="KW-1185">Reference proteome</keyword>
<keyword evidence="3" id="KW-0805">Transcription regulation</keyword>
<comment type="caution">
    <text evidence="10">The sequence shown here is derived from an EMBL/GenBank/DDBJ whole genome shotgun (WGS) entry which is preliminary data.</text>
</comment>
<comment type="similarity">
    <text evidence="2">Belongs to the bHLH protein family.</text>
</comment>
<dbReference type="InterPro" id="IPR011598">
    <property type="entry name" value="bHLH_dom"/>
</dbReference>
<feature type="coiled-coil region" evidence="7">
    <location>
        <begin position="318"/>
        <end position="345"/>
    </location>
</feature>
<dbReference type="GO" id="GO:0000981">
    <property type="term" value="F:DNA-binding transcription factor activity, RNA polymerase II-specific"/>
    <property type="evidence" value="ECO:0007669"/>
    <property type="project" value="TreeGrafter"/>
</dbReference>
<dbReference type="GO" id="GO:0000978">
    <property type="term" value="F:RNA polymerase II cis-regulatory region sequence-specific DNA binding"/>
    <property type="evidence" value="ECO:0007669"/>
    <property type="project" value="TreeGrafter"/>
</dbReference>
<evidence type="ECO:0000313" key="10">
    <source>
        <dbReference type="EMBL" id="KAG0486647.1"/>
    </source>
</evidence>
<dbReference type="Gene3D" id="4.10.280.10">
    <property type="entry name" value="Helix-loop-helix DNA-binding domain"/>
    <property type="match status" value="1"/>
</dbReference>
<dbReference type="EMBL" id="JADCNL010000004">
    <property type="protein sequence ID" value="KAG0484855.1"/>
    <property type="molecule type" value="Genomic_DNA"/>
</dbReference>
<dbReference type="InterPro" id="IPR045239">
    <property type="entry name" value="bHLH95_bHLH"/>
</dbReference>
<proteinExistence type="inferred from homology"/>
<dbReference type="AlphaFoldDB" id="A0A835RIC1"/>
<evidence type="ECO:0000256" key="4">
    <source>
        <dbReference type="ARBA" id="ARBA00023125"/>
    </source>
</evidence>
<keyword evidence="6" id="KW-0539">Nucleus</keyword>
<keyword evidence="4" id="KW-0238">DNA-binding</keyword>
<dbReference type="GO" id="GO:0005634">
    <property type="term" value="C:nucleus"/>
    <property type="evidence" value="ECO:0007669"/>
    <property type="project" value="UniProtKB-SubCell"/>
</dbReference>
<evidence type="ECO:0000313" key="9">
    <source>
        <dbReference type="EMBL" id="KAG0484855.1"/>
    </source>
</evidence>
<dbReference type="PANTHER" id="PTHR16223:SF177">
    <property type="entry name" value="TRANSCRIPTION FACTOR BHLH129"/>
    <property type="match status" value="1"/>
</dbReference>
<evidence type="ECO:0000256" key="3">
    <source>
        <dbReference type="ARBA" id="ARBA00023015"/>
    </source>
</evidence>
<accession>A0A835RIC1</accession>
<dbReference type="SMART" id="SM00353">
    <property type="entry name" value="HLH"/>
    <property type="match status" value="1"/>
</dbReference>
<dbReference type="PROSITE" id="PS50888">
    <property type="entry name" value="BHLH"/>
    <property type="match status" value="1"/>
</dbReference>
<dbReference type="Pfam" id="PF00010">
    <property type="entry name" value="HLH"/>
    <property type="match status" value="1"/>
</dbReference>
<dbReference type="InterPro" id="IPR036638">
    <property type="entry name" value="HLH_DNA-bd_sf"/>
</dbReference>
<feature type="domain" description="BHLH" evidence="8">
    <location>
        <begin position="278"/>
        <end position="328"/>
    </location>
</feature>
<name>A0A835RIC1_VANPL</name>
<dbReference type="Proteomes" id="UP000636800">
    <property type="component" value="Unassembled WGS sequence"/>
</dbReference>
<dbReference type="PANTHER" id="PTHR16223">
    <property type="entry name" value="TRANSCRIPTION FACTOR BHLH83-RELATED"/>
    <property type="match status" value="1"/>
</dbReference>
<dbReference type="Proteomes" id="UP000639772">
    <property type="component" value="Unassembled WGS sequence"/>
</dbReference>
<evidence type="ECO:0000259" key="8">
    <source>
        <dbReference type="PROSITE" id="PS50888"/>
    </source>
</evidence>
<evidence type="ECO:0000256" key="7">
    <source>
        <dbReference type="SAM" id="Coils"/>
    </source>
</evidence>
<dbReference type="GO" id="GO:0046983">
    <property type="term" value="F:protein dimerization activity"/>
    <property type="evidence" value="ECO:0007669"/>
    <property type="project" value="InterPro"/>
</dbReference>
<organism evidence="10 12">
    <name type="scientific">Vanilla planifolia</name>
    <name type="common">Vanilla</name>
    <dbReference type="NCBI Taxonomy" id="51239"/>
    <lineage>
        <taxon>Eukaryota</taxon>
        <taxon>Viridiplantae</taxon>
        <taxon>Streptophyta</taxon>
        <taxon>Embryophyta</taxon>
        <taxon>Tracheophyta</taxon>
        <taxon>Spermatophyta</taxon>
        <taxon>Magnoliopsida</taxon>
        <taxon>Liliopsida</taxon>
        <taxon>Asparagales</taxon>
        <taxon>Orchidaceae</taxon>
        <taxon>Vanilloideae</taxon>
        <taxon>Vanilleae</taxon>
        <taxon>Vanilla</taxon>
    </lineage>
</organism>
<sequence length="352" mass="38012">MNQLGLPIDTRPPAAHRPVGLAKYGSAPGSLLSRIADSVIGDPGGEISGAATADKVRGSLFSGESTCLPSESSCPVTSTASPDLDLSMRRLGGYSGRFSPPEYAGFGEIAGGSHLIRHSSSPAGFFGNLLVESGHSPMSGKFSQLGADVTLSKKTCSSQWSFSHQDSLSQISEVSVTNIGENVSHGNNTMEVSGNFGYPYISSNHSLGSWDDANSSIVFSAPPCKRPKDNNGDTLSTLSNLESQLSLPCTSLEMETVEKYLHMQQDPVHCKLRAKRGFATHPRSIAERERRTRISKRLRKLQELVPNMDKQTNTSDMLDLALQYIRELQNQLQKLSQERAECTCETKQEGGC</sequence>
<evidence type="ECO:0000256" key="6">
    <source>
        <dbReference type="ARBA" id="ARBA00023242"/>
    </source>
</evidence>
<protein>
    <recommendedName>
        <fullName evidence="8">BHLH domain-containing protein</fullName>
    </recommendedName>
</protein>
<evidence type="ECO:0000256" key="5">
    <source>
        <dbReference type="ARBA" id="ARBA00023163"/>
    </source>
</evidence>
<dbReference type="EMBL" id="JADCNM010000004">
    <property type="protein sequence ID" value="KAG0486647.1"/>
    <property type="molecule type" value="Genomic_DNA"/>
</dbReference>
<evidence type="ECO:0000256" key="1">
    <source>
        <dbReference type="ARBA" id="ARBA00004123"/>
    </source>
</evidence>
<dbReference type="FunFam" id="4.10.280.10:FF:000021">
    <property type="entry name" value="Transcription factor bHLH130 family"/>
    <property type="match status" value="1"/>
</dbReference>
<evidence type="ECO:0000256" key="2">
    <source>
        <dbReference type="ARBA" id="ARBA00005510"/>
    </source>
</evidence>
<reference evidence="11 12" key="1">
    <citation type="journal article" date="2020" name="Nat. Food">
        <title>A phased Vanilla planifolia genome enables genetic improvement of flavour and production.</title>
        <authorList>
            <person name="Hasing T."/>
            <person name="Tang H."/>
            <person name="Brym M."/>
            <person name="Khazi F."/>
            <person name="Huang T."/>
            <person name="Chambers A.H."/>
        </authorList>
    </citation>
    <scope>NUCLEOTIDE SEQUENCE [LARGE SCALE GENOMIC DNA]</scope>
    <source>
        <tissue evidence="10">Leaf</tissue>
    </source>
</reference>
<dbReference type="CDD" id="cd11393">
    <property type="entry name" value="bHLH_AtbHLH_like"/>
    <property type="match status" value="1"/>
</dbReference>
<evidence type="ECO:0000313" key="12">
    <source>
        <dbReference type="Proteomes" id="UP000639772"/>
    </source>
</evidence>
<gene>
    <name evidence="10" type="ORF">HPP92_008742</name>
    <name evidence="9" type="ORF">HPP92_008934</name>
</gene>
<evidence type="ECO:0000313" key="11">
    <source>
        <dbReference type="Proteomes" id="UP000636800"/>
    </source>
</evidence>
<comment type="subcellular location">
    <subcellularLocation>
        <location evidence="1">Nucleus</location>
    </subcellularLocation>
</comment>